<dbReference type="AlphaFoldDB" id="A0A1X7MVY0"/>
<dbReference type="SMART" id="SM00903">
    <property type="entry name" value="Flavin_Reduct"/>
    <property type="match status" value="1"/>
</dbReference>
<name>A0A1X7MVY0_9MICO</name>
<dbReference type="GO" id="GO:0042602">
    <property type="term" value="F:riboflavin reductase (NADPH) activity"/>
    <property type="evidence" value="ECO:0007669"/>
    <property type="project" value="TreeGrafter"/>
</dbReference>
<evidence type="ECO:0000256" key="1">
    <source>
        <dbReference type="ARBA" id="ARBA00008898"/>
    </source>
</evidence>
<dbReference type="STRING" id="1891671.SAMN06295885_0097"/>
<protein>
    <submittedName>
        <fullName evidence="4">NADH-FMN oxidoreductase RutF, flavin reductase (DIM6/NTAB) family</fullName>
    </submittedName>
</protein>
<dbReference type="InterPro" id="IPR050268">
    <property type="entry name" value="NADH-dep_flavin_reductase"/>
</dbReference>
<keyword evidence="2" id="KW-0560">Oxidoreductase</keyword>
<dbReference type="SUPFAM" id="SSF50475">
    <property type="entry name" value="FMN-binding split barrel"/>
    <property type="match status" value="1"/>
</dbReference>
<proteinExistence type="inferred from homology"/>
<evidence type="ECO:0000259" key="3">
    <source>
        <dbReference type="SMART" id="SM00903"/>
    </source>
</evidence>
<dbReference type="GO" id="GO:0010181">
    <property type="term" value="F:FMN binding"/>
    <property type="evidence" value="ECO:0007669"/>
    <property type="project" value="InterPro"/>
</dbReference>
<feature type="domain" description="Flavin reductase like" evidence="3">
    <location>
        <begin position="17"/>
        <end position="162"/>
    </location>
</feature>
<dbReference type="InterPro" id="IPR002563">
    <property type="entry name" value="Flavin_Rdtase-like_dom"/>
</dbReference>
<dbReference type="EMBL" id="FXBM01000001">
    <property type="protein sequence ID" value="SMH28093.1"/>
    <property type="molecule type" value="Genomic_DNA"/>
</dbReference>
<dbReference type="OrthoDB" id="9792858at2"/>
<sequence length="167" mass="17783">MTLETYSPDPQLLRQAFSHFPSGVAAFAAEVDGQLEGMVASSFSVGVSMDPPLVMFAIQNSSTTWPVLRSAGRVGVSVMGAGHDGAARQLASRNKAGRFEGLEIEKSEAGAVFVHGSPLWLECSIFGEIPAGDHHVVLLEVTALHNDETIEPLVFHGSAFRHLRSVA</sequence>
<dbReference type="PANTHER" id="PTHR30466:SF11">
    <property type="entry name" value="FLAVIN-DEPENDENT MONOOXYGENASE, REDUCTASE SUBUNIT HSAB"/>
    <property type="match status" value="1"/>
</dbReference>
<accession>A0A1X7MVY0</accession>
<comment type="similarity">
    <text evidence="1">Belongs to the non-flavoprotein flavin reductase family.</text>
</comment>
<dbReference type="RefSeq" id="WP_085474661.1">
    <property type="nucleotide sequence ID" value="NZ_FXBM01000001.1"/>
</dbReference>
<dbReference type="Proteomes" id="UP000193711">
    <property type="component" value="Unassembled WGS sequence"/>
</dbReference>
<organism evidence="4 5">
    <name type="scientific">Rathayibacter oskolensis</name>
    <dbReference type="NCBI Taxonomy" id="1891671"/>
    <lineage>
        <taxon>Bacteria</taxon>
        <taxon>Bacillati</taxon>
        <taxon>Actinomycetota</taxon>
        <taxon>Actinomycetes</taxon>
        <taxon>Micrococcales</taxon>
        <taxon>Microbacteriaceae</taxon>
        <taxon>Rathayibacter</taxon>
    </lineage>
</organism>
<dbReference type="PANTHER" id="PTHR30466">
    <property type="entry name" value="FLAVIN REDUCTASE"/>
    <property type="match status" value="1"/>
</dbReference>
<dbReference type="InterPro" id="IPR012349">
    <property type="entry name" value="Split_barrel_FMN-bd"/>
</dbReference>
<evidence type="ECO:0000313" key="4">
    <source>
        <dbReference type="EMBL" id="SMH28093.1"/>
    </source>
</evidence>
<dbReference type="Gene3D" id="2.30.110.10">
    <property type="entry name" value="Electron Transport, Fmn-binding Protein, Chain A"/>
    <property type="match status" value="1"/>
</dbReference>
<keyword evidence="5" id="KW-1185">Reference proteome</keyword>
<dbReference type="Pfam" id="PF01613">
    <property type="entry name" value="Flavin_Reduct"/>
    <property type="match status" value="1"/>
</dbReference>
<evidence type="ECO:0000256" key="2">
    <source>
        <dbReference type="ARBA" id="ARBA00023002"/>
    </source>
</evidence>
<reference evidence="5" key="1">
    <citation type="submission" date="2017-04" db="EMBL/GenBank/DDBJ databases">
        <authorList>
            <person name="Varghese N."/>
            <person name="Submissions S."/>
        </authorList>
    </citation>
    <scope>NUCLEOTIDE SEQUENCE [LARGE SCALE GENOMIC DNA]</scope>
    <source>
        <strain evidence="5">VKM Ac-2121</strain>
    </source>
</reference>
<gene>
    <name evidence="4" type="ORF">SAMN06295885_0097</name>
</gene>
<evidence type="ECO:0000313" key="5">
    <source>
        <dbReference type="Proteomes" id="UP000193711"/>
    </source>
</evidence>